<evidence type="ECO:0000313" key="2">
    <source>
        <dbReference type="EMBL" id="RZG65172.1"/>
    </source>
</evidence>
<gene>
    <name evidence="2" type="ORF">EXE25_14205</name>
</gene>
<comment type="caution">
    <text evidence="2">The sequence shown here is derived from an EMBL/GenBank/DDBJ whole genome shotgun (WGS) entry which is preliminary data.</text>
</comment>
<evidence type="ECO:0000313" key="3">
    <source>
        <dbReference type="Proteomes" id="UP000293483"/>
    </source>
</evidence>
<protein>
    <submittedName>
        <fullName evidence="2">Uncharacterized protein</fullName>
    </submittedName>
</protein>
<feature type="chain" id="PRO_5020567588" evidence="1">
    <location>
        <begin position="21"/>
        <end position="120"/>
    </location>
</feature>
<reference evidence="2 3" key="1">
    <citation type="submission" date="2019-02" db="EMBL/GenBank/DDBJ databases">
        <title>The Batch Genome Submission of Acinetobacter spp. strains.</title>
        <authorList>
            <person name="Qin J."/>
            <person name="Hu Y."/>
            <person name="Ye H."/>
            <person name="Wei L."/>
            <person name="Feng Y."/>
            <person name="Zong Z."/>
        </authorList>
    </citation>
    <scope>NUCLEOTIDE SEQUENCE [LARGE SCALE GENOMIC DNA]</scope>
    <source>
        <strain evidence="2 3">WCHABo060081</strain>
    </source>
</reference>
<accession>A0A4Q7APT5</accession>
<evidence type="ECO:0000256" key="1">
    <source>
        <dbReference type="SAM" id="SignalP"/>
    </source>
</evidence>
<dbReference type="EMBL" id="SGSU01000017">
    <property type="protein sequence ID" value="RZG65172.1"/>
    <property type="molecule type" value="Genomic_DNA"/>
</dbReference>
<organism evidence="2 3">
    <name type="scientific">Acinetobacter bouvetii</name>
    <dbReference type="NCBI Taxonomy" id="202951"/>
    <lineage>
        <taxon>Bacteria</taxon>
        <taxon>Pseudomonadati</taxon>
        <taxon>Pseudomonadota</taxon>
        <taxon>Gammaproteobacteria</taxon>
        <taxon>Moraxellales</taxon>
        <taxon>Moraxellaceae</taxon>
        <taxon>Acinetobacter</taxon>
    </lineage>
</organism>
<sequence length="120" mass="13833">MKKFIFTLLSLGVAVQVVHAASAEQYVLAVEKINETYKQDVRKFYTTLDPMQRSFNAQQQEKFCSILSKYADDLYQAADTNRAYLDKQYANISKKEVIDQVSTSKEMQMLKPYGVQCNLK</sequence>
<keyword evidence="1" id="KW-0732">Signal</keyword>
<dbReference type="AlphaFoldDB" id="A0A4Q7APT5"/>
<feature type="signal peptide" evidence="1">
    <location>
        <begin position="1"/>
        <end position="20"/>
    </location>
</feature>
<dbReference type="RefSeq" id="WP_130147384.1">
    <property type="nucleotide sequence ID" value="NZ_SGSU01000017.1"/>
</dbReference>
<proteinExistence type="predicted"/>
<name>A0A4Q7APT5_9GAMM</name>
<dbReference type="Proteomes" id="UP000293483">
    <property type="component" value="Unassembled WGS sequence"/>
</dbReference>